<evidence type="ECO:0000313" key="3">
    <source>
        <dbReference type="Proteomes" id="UP000287033"/>
    </source>
</evidence>
<dbReference type="Proteomes" id="UP000287033">
    <property type="component" value="Unassembled WGS sequence"/>
</dbReference>
<reference evidence="2 3" key="1">
    <citation type="journal article" date="2018" name="Nat. Ecol. Evol.">
        <title>Shark genomes provide insights into elasmobranch evolution and the origin of vertebrates.</title>
        <authorList>
            <person name="Hara Y"/>
            <person name="Yamaguchi K"/>
            <person name="Onimaru K"/>
            <person name="Kadota M"/>
            <person name="Koyanagi M"/>
            <person name="Keeley SD"/>
            <person name="Tatsumi K"/>
            <person name="Tanaka K"/>
            <person name="Motone F"/>
            <person name="Kageyama Y"/>
            <person name="Nozu R"/>
            <person name="Adachi N"/>
            <person name="Nishimura O"/>
            <person name="Nakagawa R"/>
            <person name="Tanegashima C"/>
            <person name="Kiyatake I"/>
            <person name="Matsumoto R"/>
            <person name="Murakumo K"/>
            <person name="Nishida K"/>
            <person name="Terakita A"/>
            <person name="Kuratani S"/>
            <person name="Sato K"/>
            <person name="Hyodo S Kuraku.S."/>
        </authorList>
    </citation>
    <scope>NUCLEOTIDE SEQUENCE [LARGE SCALE GENOMIC DNA]</scope>
</reference>
<organism evidence="2 3">
    <name type="scientific">Chiloscyllium punctatum</name>
    <name type="common">Brownbanded bambooshark</name>
    <name type="synonym">Hemiscyllium punctatum</name>
    <dbReference type="NCBI Taxonomy" id="137246"/>
    <lineage>
        <taxon>Eukaryota</taxon>
        <taxon>Metazoa</taxon>
        <taxon>Chordata</taxon>
        <taxon>Craniata</taxon>
        <taxon>Vertebrata</taxon>
        <taxon>Chondrichthyes</taxon>
        <taxon>Elasmobranchii</taxon>
        <taxon>Galeomorphii</taxon>
        <taxon>Galeoidea</taxon>
        <taxon>Orectolobiformes</taxon>
        <taxon>Hemiscylliidae</taxon>
        <taxon>Chiloscyllium</taxon>
    </lineage>
</organism>
<dbReference type="EMBL" id="BEZZ01002493">
    <property type="protein sequence ID" value="GCC21811.1"/>
    <property type="molecule type" value="Genomic_DNA"/>
</dbReference>
<sequence>MGATYGTLNFGKSRNVTEFLRSFPLLPRRDAKVDESGSSVKEHIRDLLNSCPHRSLADIAHVPWEEEEEGNPQTFQLPHIRLRSRERRKFPRVHQRRNIRKFPGGASVLKRGPARSRTRLLSSGSDAKPRPRTFLPRTLRPLSCKVSAFNGGNTATGSLALAPPPPTGPRHSVRKHLTTPASLRIPGPAPLLRGVPAPFPSADARNCDCAAAGSLTRSLRPRPFGWRDAPAPTYCLRPLLHGDSQATHAWLLLRRLLECSGSDFRRRRADGDGVFPLLSYVEVVAREGGGRRPSPSSSPRCRAVRVRAVSCRNPERPQLHLPAASPRLPVVFRALTELQNLEAPVPPPQTRVLSTCGHIFNYKHHLRRYEAKLHRIYQFQNIRFEEMDRAAKFEVEYKSNLEEQPTSEDKWFCQFQHSSTYFATVYDKLKFSNLFVCEASILSGVIMAHSGSEETRTDLLERYLAPKMEE</sequence>
<comment type="caution">
    <text evidence="2">The sequence shown here is derived from an EMBL/GenBank/DDBJ whole genome shotgun (WGS) entry which is preliminary data.</text>
</comment>
<feature type="region of interest" description="Disordered" evidence="1">
    <location>
        <begin position="155"/>
        <end position="174"/>
    </location>
</feature>
<evidence type="ECO:0000256" key="1">
    <source>
        <dbReference type="SAM" id="MobiDB-lite"/>
    </source>
</evidence>
<evidence type="ECO:0000313" key="2">
    <source>
        <dbReference type="EMBL" id="GCC21811.1"/>
    </source>
</evidence>
<proteinExistence type="predicted"/>
<protein>
    <submittedName>
        <fullName evidence="2">Uncharacterized protein</fullName>
    </submittedName>
</protein>
<gene>
    <name evidence="2" type="ORF">chiPu_0020286</name>
</gene>
<name>A0A401RUM5_CHIPU</name>
<dbReference type="AlphaFoldDB" id="A0A401RUM5"/>
<accession>A0A401RUM5</accession>
<keyword evidence="3" id="KW-1185">Reference proteome</keyword>
<feature type="region of interest" description="Disordered" evidence="1">
    <location>
        <begin position="104"/>
        <end position="135"/>
    </location>
</feature>